<proteinExistence type="predicted"/>
<organism evidence="2 3">
    <name type="scientific">Leptidea sinapis</name>
    <dbReference type="NCBI Taxonomy" id="189913"/>
    <lineage>
        <taxon>Eukaryota</taxon>
        <taxon>Metazoa</taxon>
        <taxon>Ecdysozoa</taxon>
        <taxon>Arthropoda</taxon>
        <taxon>Hexapoda</taxon>
        <taxon>Insecta</taxon>
        <taxon>Pterygota</taxon>
        <taxon>Neoptera</taxon>
        <taxon>Endopterygota</taxon>
        <taxon>Lepidoptera</taxon>
        <taxon>Glossata</taxon>
        <taxon>Ditrysia</taxon>
        <taxon>Papilionoidea</taxon>
        <taxon>Pieridae</taxon>
        <taxon>Dismorphiinae</taxon>
        <taxon>Leptidea</taxon>
    </lineage>
</organism>
<feature type="region of interest" description="Disordered" evidence="1">
    <location>
        <begin position="56"/>
        <end position="88"/>
    </location>
</feature>
<keyword evidence="3" id="KW-1185">Reference proteome</keyword>
<name>A0A5E4QIF2_9NEOP</name>
<evidence type="ECO:0000313" key="2">
    <source>
        <dbReference type="EMBL" id="VVC97322.1"/>
    </source>
</evidence>
<dbReference type="EMBL" id="FZQP02003113">
    <property type="protein sequence ID" value="VVC97322.1"/>
    <property type="molecule type" value="Genomic_DNA"/>
</dbReference>
<protein>
    <submittedName>
        <fullName evidence="2">Uncharacterized protein</fullName>
    </submittedName>
</protein>
<evidence type="ECO:0000256" key="1">
    <source>
        <dbReference type="SAM" id="MobiDB-lite"/>
    </source>
</evidence>
<gene>
    <name evidence="2" type="ORF">LSINAPIS_LOCUS8630</name>
</gene>
<dbReference type="Proteomes" id="UP000324832">
    <property type="component" value="Unassembled WGS sequence"/>
</dbReference>
<dbReference type="AlphaFoldDB" id="A0A5E4QIF2"/>
<feature type="compositionally biased region" description="Low complexity" evidence="1">
    <location>
        <begin position="68"/>
        <end position="79"/>
    </location>
</feature>
<reference evidence="2 3" key="1">
    <citation type="submission" date="2017-07" db="EMBL/GenBank/DDBJ databases">
        <authorList>
            <person name="Talla V."/>
            <person name="Backstrom N."/>
        </authorList>
    </citation>
    <scope>NUCLEOTIDE SEQUENCE [LARGE SCALE GENOMIC DNA]</scope>
</reference>
<evidence type="ECO:0000313" key="3">
    <source>
        <dbReference type="Proteomes" id="UP000324832"/>
    </source>
</evidence>
<sequence length="151" mass="16325">MRCLSSCGTVNVEYIPQCGGCLANRLWTSKKYSNIKDPGRKHARITCHNSTIAADSTTSLRPAGAQTTKATAAPSAAASKPRKVPRHVEPRATNVVSLAESIRNQYAPPASRVDKSTHKWLLYIRGPPDKPDLSKVITSQAAVPHITPWLG</sequence>
<accession>A0A5E4QIF2</accession>